<reference evidence="1" key="1">
    <citation type="submission" date="2018-11" db="EMBL/GenBank/DDBJ databases">
        <authorList>
            <person name="Sattar A."/>
            <person name="Zunita Z."/>
            <person name="Jalila A."/>
            <person name="Saleha A.A."/>
        </authorList>
    </citation>
    <scope>NUCLEOTIDE SEQUENCE</scope>
    <source>
        <strain evidence="1">F12-74</strain>
    </source>
</reference>
<keyword evidence="2" id="KW-1185">Reference proteome</keyword>
<dbReference type="Proteomes" id="UP000268891">
    <property type="component" value="Unassembled WGS sequence"/>
</dbReference>
<organism evidence="1 2">
    <name type="scientific">Mycolicibacter terrae</name>
    <dbReference type="NCBI Taxonomy" id="1788"/>
    <lineage>
        <taxon>Bacteria</taxon>
        <taxon>Bacillati</taxon>
        <taxon>Actinomycetota</taxon>
        <taxon>Actinomycetes</taxon>
        <taxon>Mycobacteriales</taxon>
        <taxon>Mycobacteriaceae</taxon>
        <taxon>Mycolicibacter</taxon>
    </lineage>
</organism>
<evidence type="ECO:0000313" key="2">
    <source>
        <dbReference type="Proteomes" id="UP000268891"/>
    </source>
</evidence>
<name>A0ACD2ETY6_9MYCO</name>
<dbReference type="EMBL" id="RRZR01000001">
    <property type="protein sequence ID" value="RRR48666.1"/>
    <property type="molecule type" value="Genomic_DNA"/>
</dbReference>
<comment type="caution">
    <text evidence="1">The sequence shown here is derived from an EMBL/GenBank/DDBJ whole genome shotgun (WGS) entry which is preliminary data.</text>
</comment>
<sequence>MDQWPCSCSVHAVTLGSAGRGRRPAGDSGATMGDRKSTHAVVVGIDGSPAARSAAVWAAREAADRNLPLKLVYVIGPGGDPADPPDPQAAASSALSQAREAVQASTGVQAETESLHGNPLATLIELSRSAAMVAVGSVGVAHTCHRAGSTAAALAGSARCPVAVIRSPDAPRRGGAIVAEVDASPDNRAVLGWAMAEAKLRHAPLRVVTCDEQVRRRLDDWAQRHPDLPIDAITAGDAAGYLASCLAEEAESVQLFVSGTRDRRSLGWAGGTGGCSVLTVGGTPR</sequence>
<accession>A0ACD2ETY6</accession>
<gene>
    <name evidence="1" type="ORF">EHH44_01130</name>
</gene>
<protein>
    <submittedName>
        <fullName evidence="1">Universal stress protein</fullName>
    </submittedName>
</protein>
<proteinExistence type="predicted"/>
<evidence type="ECO:0000313" key="1">
    <source>
        <dbReference type="EMBL" id="RRR48666.1"/>
    </source>
</evidence>